<protein>
    <submittedName>
        <fullName evidence="1">Uncharacterized protein</fullName>
    </submittedName>
</protein>
<dbReference type="EMBL" id="KN833865">
    <property type="protein sequence ID" value="KIK16171.1"/>
    <property type="molecule type" value="Genomic_DNA"/>
</dbReference>
<reference evidence="1 2" key="1">
    <citation type="submission" date="2014-04" db="EMBL/GenBank/DDBJ databases">
        <authorList>
            <consortium name="DOE Joint Genome Institute"/>
            <person name="Kuo A."/>
            <person name="Kohler A."/>
            <person name="Costa M.D."/>
            <person name="Nagy L.G."/>
            <person name="Floudas D."/>
            <person name="Copeland A."/>
            <person name="Barry K.W."/>
            <person name="Cichocki N."/>
            <person name="Veneault-Fourrey C."/>
            <person name="LaButti K."/>
            <person name="Lindquist E.A."/>
            <person name="Lipzen A."/>
            <person name="Lundell T."/>
            <person name="Morin E."/>
            <person name="Murat C."/>
            <person name="Sun H."/>
            <person name="Tunlid A."/>
            <person name="Henrissat B."/>
            <person name="Grigoriev I.V."/>
            <person name="Hibbett D.S."/>
            <person name="Martin F."/>
            <person name="Nordberg H.P."/>
            <person name="Cantor M.N."/>
            <person name="Hua S.X."/>
        </authorList>
    </citation>
    <scope>NUCLEOTIDE SEQUENCE [LARGE SCALE GENOMIC DNA]</scope>
    <source>
        <strain evidence="1 2">441</strain>
    </source>
</reference>
<dbReference type="OrthoDB" id="10380466at2759"/>
<reference evidence="2" key="2">
    <citation type="submission" date="2015-01" db="EMBL/GenBank/DDBJ databases">
        <title>Evolutionary Origins and Diversification of the Mycorrhizal Mutualists.</title>
        <authorList>
            <consortium name="DOE Joint Genome Institute"/>
            <consortium name="Mycorrhizal Genomics Consortium"/>
            <person name="Kohler A."/>
            <person name="Kuo A."/>
            <person name="Nagy L.G."/>
            <person name="Floudas D."/>
            <person name="Copeland A."/>
            <person name="Barry K.W."/>
            <person name="Cichocki N."/>
            <person name="Veneault-Fourrey C."/>
            <person name="LaButti K."/>
            <person name="Lindquist E.A."/>
            <person name="Lipzen A."/>
            <person name="Lundell T."/>
            <person name="Morin E."/>
            <person name="Murat C."/>
            <person name="Riley R."/>
            <person name="Ohm R."/>
            <person name="Sun H."/>
            <person name="Tunlid A."/>
            <person name="Henrissat B."/>
            <person name="Grigoriev I.V."/>
            <person name="Hibbett D.S."/>
            <person name="Martin F."/>
        </authorList>
    </citation>
    <scope>NUCLEOTIDE SEQUENCE [LARGE SCALE GENOMIC DNA]</scope>
    <source>
        <strain evidence="2">441</strain>
    </source>
</reference>
<evidence type="ECO:0000313" key="1">
    <source>
        <dbReference type="EMBL" id="KIK16171.1"/>
    </source>
</evidence>
<proteinExistence type="predicted"/>
<gene>
    <name evidence="1" type="ORF">PISMIDRAFT_276074</name>
</gene>
<name>A0A0C9YHL2_9AGAM</name>
<dbReference type="Proteomes" id="UP000054018">
    <property type="component" value="Unassembled WGS sequence"/>
</dbReference>
<sequence>MSTTIPILGCIVIKSRSGTPLALSRFPLLPGGPVLACRPKTLPVRAVPWTEWTVNWGLGHLHMDNLRSPISVDLLVQGKLVTVQKMVQLRQARQPHCRPSTSQYRVGHRYRRRHPNQVIRMSHVCVSTSRLRVAVTPHITTTPCSDQWALPTTHTIHAEGRPTGQKCPCVIRYSPGHRPIFNQDCTDWIERQTLSGAWQQLYCRQRPISSSISYSGCA</sequence>
<accession>A0A0C9YHL2</accession>
<evidence type="ECO:0000313" key="2">
    <source>
        <dbReference type="Proteomes" id="UP000054018"/>
    </source>
</evidence>
<organism evidence="1 2">
    <name type="scientific">Pisolithus microcarpus 441</name>
    <dbReference type="NCBI Taxonomy" id="765257"/>
    <lineage>
        <taxon>Eukaryota</taxon>
        <taxon>Fungi</taxon>
        <taxon>Dikarya</taxon>
        <taxon>Basidiomycota</taxon>
        <taxon>Agaricomycotina</taxon>
        <taxon>Agaricomycetes</taxon>
        <taxon>Agaricomycetidae</taxon>
        <taxon>Boletales</taxon>
        <taxon>Sclerodermatineae</taxon>
        <taxon>Pisolithaceae</taxon>
        <taxon>Pisolithus</taxon>
    </lineage>
</organism>
<keyword evidence="2" id="KW-1185">Reference proteome</keyword>
<dbReference type="HOGENOM" id="CLU_1267342_0_0_1"/>
<dbReference type="AlphaFoldDB" id="A0A0C9YHL2"/>